<dbReference type="SUPFAM" id="SSF46689">
    <property type="entry name" value="Homeodomain-like"/>
    <property type="match status" value="1"/>
</dbReference>
<dbReference type="GO" id="GO:0005634">
    <property type="term" value="C:nucleus"/>
    <property type="evidence" value="ECO:0007669"/>
    <property type="project" value="UniProtKB-SubCell"/>
</dbReference>
<comment type="caution">
    <text evidence="3">The sequence shown here is derived from an EMBL/GenBank/DDBJ whole genome shotgun (WGS) entry which is preliminary data.</text>
</comment>
<evidence type="ECO:0000313" key="4">
    <source>
        <dbReference type="Proteomes" id="UP000478052"/>
    </source>
</evidence>
<evidence type="ECO:0000256" key="1">
    <source>
        <dbReference type="ARBA" id="ARBA00004123"/>
    </source>
</evidence>
<sequence>MVGKSKKRPGSRPYKNFSNDTLVQAVQDCKNGLSYRKVAEKYGISKSTLQRKIVKKHCQPVGRPTVLSEDDEHNLREGIISA</sequence>
<feature type="domain" description="HTH psq-type" evidence="2">
    <location>
        <begin position="18"/>
        <end position="57"/>
    </location>
</feature>
<dbReference type="Proteomes" id="UP000478052">
    <property type="component" value="Unassembled WGS sequence"/>
</dbReference>
<dbReference type="GO" id="GO:0003677">
    <property type="term" value="F:DNA binding"/>
    <property type="evidence" value="ECO:0007669"/>
    <property type="project" value="InterPro"/>
</dbReference>
<organism evidence="3 4">
    <name type="scientific">Aphis craccivora</name>
    <name type="common">Cowpea aphid</name>
    <dbReference type="NCBI Taxonomy" id="307492"/>
    <lineage>
        <taxon>Eukaryota</taxon>
        <taxon>Metazoa</taxon>
        <taxon>Ecdysozoa</taxon>
        <taxon>Arthropoda</taxon>
        <taxon>Hexapoda</taxon>
        <taxon>Insecta</taxon>
        <taxon>Pterygota</taxon>
        <taxon>Neoptera</taxon>
        <taxon>Paraneoptera</taxon>
        <taxon>Hemiptera</taxon>
        <taxon>Sternorrhyncha</taxon>
        <taxon>Aphidomorpha</taxon>
        <taxon>Aphidoidea</taxon>
        <taxon>Aphididae</taxon>
        <taxon>Aphidini</taxon>
        <taxon>Aphis</taxon>
        <taxon>Aphis</taxon>
    </lineage>
</organism>
<dbReference type="AlphaFoldDB" id="A0A6G0VQP3"/>
<name>A0A6G0VQP3_APHCR</name>
<comment type="subcellular location">
    <subcellularLocation>
        <location evidence="1">Nucleus</location>
    </subcellularLocation>
</comment>
<protein>
    <submittedName>
        <fullName evidence="3">HTH psq-type domain-containing protein</fullName>
    </submittedName>
</protein>
<proteinExistence type="predicted"/>
<dbReference type="Pfam" id="PF05225">
    <property type="entry name" value="HTH_psq"/>
    <property type="match status" value="1"/>
</dbReference>
<reference evidence="3 4" key="1">
    <citation type="submission" date="2019-08" db="EMBL/GenBank/DDBJ databases">
        <title>Whole genome of Aphis craccivora.</title>
        <authorList>
            <person name="Voronova N.V."/>
            <person name="Shulinski R.S."/>
            <person name="Bandarenka Y.V."/>
            <person name="Zhorov D.G."/>
            <person name="Warner D."/>
        </authorList>
    </citation>
    <scope>NUCLEOTIDE SEQUENCE [LARGE SCALE GENOMIC DNA]</scope>
    <source>
        <strain evidence="3">180601</strain>
        <tissue evidence="3">Whole Body</tissue>
    </source>
</reference>
<accession>A0A6G0VQP3</accession>
<gene>
    <name evidence="3" type="ORF">FWK35_00029183</name>
</gene>
<dbReference type="OrthoDB" id="6742042at2759"/>
<keyword evidence="4" id="KW-1185">Reference proteome</keyword>
<dbReference type="Gene3D" id="1.10.10.60">
    <property type="entry name" value="Homeodomain-like"/>
    <property type="match status" value="1"/>
</dbReference>
<dbReference type="InterPro" id="IPR007889">
    <property type="entry name" value="HTH_Psq"/>
</dbReference>
<evidence type="ECO:0000313" key="3">
    <source>
        <dbReference type="EMBL" id="KAF0705846.1"/>
    </source>
</evidence>
<evidence type="ECO:0000259" key="2">
    <source>
        <dbReference type="Pfam" id="PF05225"/>
    </source>
</evidence>
<feature type="non-terminal residue" evidence="3">
    <location>
        <position position="82"/>
    </location>
</feature>
<dbReference type="EMBL" id="VUJU01013123">
    <property type="protein sequence ID" value="KAF0705846.1"/>
    <property type="molecule type" value="Genomic_DNA"/>
</dbReference>
<dbReference type="InterPro" id="IPR009057">
    <property type="entry name" value="Homeodomain-like_sf"/>
</dbReference>